<feature type="transmembrane region" description="Helical" evidence="1">
    <location>
        <begin position="21"/>
        <end position="38"/>
    </location>
</feature>
<evidence type="ECO:0000313" key="2">
    <source>
        <dbReference type="EMBL" id="MPN11828.1"/>
    </source>
</evidence>
<name>A0A645FBT8_9ZZZZ</name>
<keyword evidence="1" id="KW-0472">Membrane</keyword>
<evidence type="ECO:0000256" key="1">
    <source>
        <dbReference type="SAM" id="Phobius"/>
    </source>
</evidence>
<reference evidence="2" key="1">
    <citation type="submission" date="2019-08" db="EMBL/GenBank/DDBJ databases">
        <authorList>
            <person name="Kucharzyk K."/>
            <person name="Murdoch R.W."/>
            <person name="Higgins S."/>
            <person name="Loffler F."/>
        </authorList>
    </citation>
    <scope>NUCLEOTIDE SEQUENCE</scope>
</reference>
<gene>
    <name evidence="2" type="ORF">SDC9_159136</name>
</gene>
<dbReference type="AlphaFoldDB" id="A0A645FBT8"/>
<proteinExistence type="predicted"/>
<accession>A0A645FBT8</accession>
<sequence length="226" mass="26833">MYNVLKLIQRGESRMQLDWNFCLSVVTVVIAIIALLQTKQQIKLSNKQHLFDERIENYGIAIGLIQLYEKNRDFFDENEDDKAMLSISYWFELMTNNTYLEQIASVIKNPLKQPDHKEFLVKLEMLSSVATKIELLFNKKEATLLSEFVFCYQKSLMIMYQYQILLDDMKKAAQDHQWTFEECQQKMGEDQQRDQVHTILNALKKAYTMLEQENVNEKIKKQIKLK</sequence>
<protein>
    <submittedName>
        <fullName evidence="2">Uncharacterized protein</fullName>
    </submittedName>
</protein>
<dbReference type="EMBL" id="VSSQ01058096">
    <property type="protein sequence ID" value="MPN11828.1"/>
    <property type="molecule type" value="Genomic_DNA"/>
</dbReference>
<organism evidence="2">
    <name type="scientific">bioreactor metagenome</name>
    <dbReference type="NCBI Taxonomy" id="1076179"/>
    <lineage>
        <taxon>unclassified sequences</taxon>
        <taxon>metagenomes</taxon>
        <taxon>ecological metagenomes</taxon>
    </lineage>
</organism>
<comment type="caution">
    <text evidence="2">The sequence shown here is derived from an EMBL/GenBank/DDBJ whole genome shotgun (WGS) entry which is preliminary data.</text>
</comment>
<keyword evidence="1" id="KW-1133">Transmembrane helix</keyword>
<keyword evidence="1" id="KW-0812">Transmembrane</keyword>